<name>A0A665WPC0_ECHNA</name>
<evidence type="ECO:0000256" key="11">
    <source>
        <dbReference type="ARBA" id="ARBA00023172"/>
    </source>
</evidence>
<evidence type="ECO:0000259" key="18">
    <source>
        <dbReference type="PROSITE" id="PS50097"/>
    </source>
</evidence>
<feature type="region of interest" description="Disordered" evidence="17">
    <location>
        <begin position="582"/>
        <end position="606"/>
    </location>
</feature>
<feature type="region of interest" description="Disordered" evidence="17">
    <location>
        <begin position="1235"/>
        <end position="1310"/>
    </location>
</feature>
<dbReference type="PANTHER" id="PTHR21541">
    <property type="entry name" value="BTB POZ DOMAIN CONTAINING 12"/>
    <property type="match status" value="1"/>
</dbReference>
<feature type="domain" description="BTB" evidence="18">
    <location>
        <begin position="625"/>
        <end position="699"/>
    </location>
</feature>
<feature type="region of interest" description="Disordered" evidence="17">
    <location>
        <begin position="531"/>
        <end position="550"/>
    </location>
</feature>
<feature type="compositionally biased region" description="Basic and acidic residues" evidence="17">
    <location>
        <begin position="813"/>
        <end position="822"/>
    </location>
</feature>
<reference evidence="19" key="3">
    <citation type="submission" date="2025-09" db="UniProtKB">
        <authorList>
            <consortium name="Ensembl"/>
        </authorList>
    </citation>
    <scope>IDENTIFICATION</scope>
</reference>
<dbReference type="PROSITE" id="PS50097">
    <property type="entry name" value="BTB"/>
    <property type="match status" value="1"/>
</dbReference>
<feature type="compositionally biased region" description="Basic and acidic residues" evidence="17">
    <location>
        <begin position="944"/>
        <end position="970"/>
    </location>
</feature>
<feature type="compositionally biased region" description="Polar residues" evidence="17">
    <location>
        <begin position="489"/>
        <end position="513"/>
    </location>
</feature>
<dbReference type="SMART" id="SM00225">
    <property type="entry name" value="BTB"/>
    <property type="match status" value="1"/>
</dbReference>
<feature type="region of interest" description="Disordered" evidence="17">
    <location>
        <begin position="460"/>
        <end position="513"/>
    </location>
</feature>
<dbReference type="Ensembl" id="ENSENLT00000046743.1">
    <property type="protein sequence ID" value="ENSENLP00000045615.1"/>
    <property type="gene ID" value="ENSENLG00000019405.1"/>
</dbReference>
<keyword evidence="20" id="KW-1185">Reference proteome</keyword>
<dbReference type="GO" id="GO:0033557">
    <property type="term" value="C:Slx1-Slx4 complex"/>
    <property type="evidence" value="ECO:0007669"/>
    <property type="project" value="InterPro"/>
</dbReference>
<feature type="region of interest" description="Disordered" evidence="17">
    <location>
        <begin position="1553"/>
        <end position="1586"/>
    </location>
</feature>
<feature type="compositionally biased region" description="Polar residues" evidence="17">
    <location>
        <begin position="1398"/>
        <end position="1411"/>
    </location>
</feature>
<feature type="compositionally biased region" description="Basic and acidic residues" evidence="17">
    <location>
        <begin position="22"/>
        <end position="33"/>
    </location>
</feature>
<dbReference type="GO" id="GO:0008270">
    <property type="term" value="F:zinc ion binding"/>
    <property type="evidence" value="ECO:0007669"/>
    <property type="project" value="UniProtKB-KW"/>
</dbReference>
<feature type="compositionally biased region" description="Basic and acidic residues" evidence="17">
    <location>
        <begin position="1240"/>
        <end position="1264"/>
    </location>
</feature>
<feature type="region of interest" description="Disordered" evidence="17">
    <location>
        <begin position="1729"/>
        <end position="1749"/>
    </location>
</feature>
<dbReference type="Gene3D" id="3.30.710.10">
    <property type="entry name" value="Potassium Channel Kv1.1, Chain A"/>
    <property type="match status" value="1"/>
</dbReference>
<feature type="region of interest" description="Disordered" evidence="17">
    <location>
        <begin position="1392"/>
        <end position="1498"/>
    </location>
</feature>
<dbReference type="InterPro" id="IPR018574">
    <property type="entry name" value="Structure-sp_endonuc_su_Slx4"/>
</dbReference>
<keyword evidence="8" id="KW-0863">Zinc-finger</keyword>
<evidence type="ECO:0000256" key="2">
    <source>
        <dbReference type="ARBA" id="ARBA00006661"/>
    </source>
</evidence>
<feature type="region of interest" description="Disordered" evidence="17">
    <location>
        <begin position="1"/>
        <end position="164"/>
    </location>
</feature>
<evidence type="ECO:0000256" key="14">
    <source>
        <dbReference type="ARBA" id="ARBA00029496"/>
    </source>
</evidence>
<feature type="compositionally biased region" description="Polar residues" evidence="17">
    <location>
        <begin position="278"/>
        <end position="289"/>
    </location>
</feature>
<feature type="compositionally biased region" description="Basic and acidic residues" evidence="17">
    <location>
        <begin position="583"/>
        <end position="602"/>
    </location>
</feature>
<dbReference type="CTD" id="84464"/>
<keyword evidence="13" id="KW-0539">Nucleus</keyword>
<dbReference type="RefSeq" id="XP_029366865.1">
    <property type="nucleotide sequence ID" value="XM_029511005.1"/>
</dbReference>
<dbReference type="Pfam" id="PF00651">
    <property type="entry name" value="BTB"/>
    <property type="match status" value="1"/>
</dbReference>
<keyword evidence="6" id="KW-0677">Repeat</keyword>
<evidence type="ECO:0000256" key="7">
    <source>
        <dbReference type="ARBA" id="ARBA00022763"/>
    </source>
</evidence>
<dbReference type="Proteomes" id="UP000472264">
    <property type="component" value="Chromosome 1"/>
</dbReference>
<feature type="compositionally biased region" description="Polar residues" evidence="17">
    <location>
        <begin position="460"/>
        <end position="481"/>
    </location>
</feature>
<feature type="compositionally biased region" description="Basic residues" evidence="17">
    <location>
        <begin position="1731"/>
        <end position="1741"/>
    </location>
</feature>
<keyword evidence="11" id="KW-0233">DNA recombination</keyword>
<dbReference type="OrthoDB" id="5576441at2759"/>
<feature type="compositionally biased region" description="Low complexity" evidence="17">
    <location>
        <begin position="1271"/>
        <end position="1285"/>
    </location>
</feature>
<dbReference type="InParanoid" id="A0A665WPC0"/>
<dbReference type="PANTHER" id="PTHR21541:SF3">
    <property type="entry name" value="STRUCTURE-SPECIFIC ENDONUCLEASE SUBUNIT SLX4"/>
    <property type="match status" value="1"/>
</dbReference>
<evidence type="ECO:0000256" key="16">
    <source>
        <dbReference type="ARBA" id="ARBA00076095"/>
    </source>
</evidence>
<dbReference type="GO" id="GO:0006281">
    <property type="term" value="P:DNA repair"/>
    <property type="evidence" value="ECO:0007669"/>
    <property type="project" value="UniProtKB-KW"/>
</dbReference>
<feature type="region of interest" description="Disordered" evidence="17">
    <location>
        <begin position="1613"/>
        <end position="1654"/>
    </location>
</feature>
<feature type="region of interest" description="Disordered" evidence="17">
    <location>
        <begin position="778"/>
        <end position="797"/>
    </location>
</feature>
<feature type="compositionally biased region" description="Polar residues" evidence="17">
    <location>
        <begin position="1419"/>
        <end position="1444"/>
    </location>
</feature>
<dbReference type="SUPFAM" id="SSF54695">
    <property type="entry name" value="POZ domain"/>
    <property type="match status" value="1"/>
</dbReference>
<keyword evidence="7" id="KW-0227">DNA damage</keyword>
<evidence type="ECO:0000256" key="15">
    <source>
        <dbReference type="ARBA" id="ARBA00064578"/>
    </source>
</evidence>
<protein>
    <recommendedName>
        <fullName evidence="14">Structure-specific endonuclease subunit SLX4</fullName>
    </recommendedName>
    <alternativeName>
        <fullName evidence="16">BTB/POZ domain-containing protein 12</fullName>
    </alternativeName>
</protein>
<feature type="region of interest" description="Disordered" evidence="17">
    <location>
        <begin position="275"/>
        <end position="317"/>
    </location>
</feature>
<feature type="compositionally biased region" description="Low complexity" evidence="17">
    <location>
        <begin position="1008"/>
        <end position="1021"/>
    </location>
</feature>
<feature type="compositionally biased region" description="Polar residues" evidence="17">
    <location>
        <begin position="1022"/>
        <end position="1046"/>
    </location>
</feature>
<proteinExistence type="inferred from homology"/>
<feature type="region of interest" description="Disordered" evidence="17">
    <location>
        <begin position="359"/>
        <end position="380"/>
    </location>
</feature>
<dbReference type="GO" id="GO:0032206">
    <property type="term" value="P:positive regulation of telomere maintenance"/>
    <property type="evidence" value="ECO:0007669"/>
    <property type="project" value="UniProtKB-ARBA"/>
</dbReference>
<feature type="compositionally biased region" description="Acidic residues" evidence="17">
    <location>
        <begin position="823"/>
        <end position="832"/>
    </location>
</feature>
<evidence type="ECO:0000256" key="8">
    <source>
        <dbReference type="ARBA" id="ARBA00022771"/>
    </source>
</evidence>
<comment type="subunit">
    <text evidence="15">Forms a heterodimer with SLX1A/GIYD1. Interacts with ERCC4/XPF; catalytic subunit of the ERCC4-ERCC1 endonuclease. Interacts with MUS81; catalytic subunit of the MUS81-EME1 endonuclease. Interacts with MSH2; component of the MSH2-MSH3 mismatch repair complex. Interacts with TERF2-TERF2IP. Interacts with PLK1 and SLX4IP.</text>
</comment>
<dbReference type="GO" id="GO:0006260">
    <property type="term" value="P:DNA replication"/>
    <property type="evidence" value="ECO:0007669"/>
    <property type="project" value="InterPro"/>
</dbReference>
<evidence type="ECO:0000256" key="5">
    <source>
        <dbReference type="ARBA" id="ARBA00022723"/>
    </source>
</evidence>
<dbReference type="OMA" id="TKGPRHQ"/>
<feature type="compositionally biased region" description="Polar residues" evidence="17">
    <location>
        <begin position="132"/>
        <end position="149"/>
    </location>
</feature>
<keyword evidence="12" id="KW-0234">DNA repair</keyword>
<evidence type="ECO:0000256" key="12">
    <source>
        <dbReference type="ARBA" id="ARBA00023204"/>
    </source>
</evidence>
<evidence type="ECO:0000256" key="17">
    <source>
        <dbReference type="SAM" id="MobiDB-lite"/>
    </source>
</evidence>
<evidence type="ECO:0000256" key="13">
    <source>
        <dbReference type="ARBA" id="ARBA00023242"/>
    </source>
</evidence>
<comment type="similarity">
    <text evidence="2">Belongs to the SLX4 family.</text>
</comment>
<reference evidence="19" key="1">
    <citation type="submission" date="2021-04" db="EMBL/GenBank/DDBJ databases">
        <authorList>
            <consortium name="Wellcome Sanger Institute Data Sharing"/>
        </authorList>
    </citation>
    <scope>NUCLEOTIDE SEQUENCE [LARGE SCALE GENOMIC DNA]</scope>
</reference>
<gene>
    <name evidence="19" type="primary">slx4</name>
</gene>
<evidence type="ECO:0000313" key="20">
    <source>
        <dbReference type="Proteomes" id="UP000472264"/>
    </source>
</evidence>
<dbReference type="GeneID" id="115049056"/>
<accession>A0A665WPC0</accession>
<feature type="region of interest" description="Disordered" evidence="17">
    <location>
        <begin position="1339"/>
        <end position="1375"/>
    </location>
</feature>
<evidence type="ECO:0000256" key="6">
    <source>
        <dbReference type="ARBA" id="ARBA00022737"/>
    </source>
</evidence>
<reference evidence="19" key="2">
    <citation type="submission" date="2025-08" db="UniProtKB">
        <authorList>
            <consortium name="Ensembl"/>
        </authorList>
    </citation>
    <scope>IDENTIFICATION</scope>
</reference>
<dbReference type="CDD" id="cd22999">
    <property type="entry name" value="SAP_SLX4"/>
    <property type="match status" value="1"/>
</dbReference>
<dbReference type="InterPro" id="IPR011333">
    <property type="entry name" value="SKP1/BTB/POZ_sf"/>
</dbReference>
<keyword evidence="10" id="KW-0832">Ubl conjugation</keyword>
<keyword evidence="9" id="KW-0862">Zinc</keyword>
<organism evidence="19 20">
    <name type="scientific">Echeneis naucrates</name>
    <name type="common">Live sharksucker</name>
    <dbReference type="NCBI Taxonomy" id="173247"/>
    <lineage>
        <taxon>Eukaryota</taxon>
        <taxon>Metazoa</taxon>
        <taxon>Chordata</taxon>
        <taxon>Craniata</taxon>
        <taxon>Vertebrata</taxon>
        <taxon>Euteleostomi</taxon>
        <taxon>Actinopterygii</taxon>
        <taxon>Neopterygii</taxon>
        <taxon>Teleostei</taxon>
        <taxon>Neoteleostei</taxon>
        <taxon>Acanthomorphata</taxon>
        <taxon>Carangaria</taxon>
        <taxon>Carangiformes</taxon>
        <taxon>Echeneidae</taxon>
        <taxon>Echeneis</taxon>
    </lineage>
</organism>
<dbReference type="Pfam" id="PF09494">
    <property type="entry name" value="Slx4"/>
    <property type="match status" value="1"/>
</dbReference>
<comment type="subcellular location">
    <subcellularLocation>
        <location evidence="1">Nucleus</location>
    </subcellularLocation>
</comment>
<dbReference type="GO" id="GO:0090656">
    <property type="term" value="P:t-circle formation"/>
    <property type="evidence" value="ECO:0007669"/>
    <property type="project" value="UniProtKB-ARBA"/>
</dbReference>
<evidence type="ECO:0000256" key="9">
    <source>
        <dbReference type="ARBA" id="ARBA00022833"/>
    </source>
</evidence>
<feature type="compositionally biased region" description="Polar residues" evidence="17">
    <location>
        <begin position="1566"/>
        <end position="1580"/>
    </location>
</feature>
<sequence length="1761" mass="192730">MDDSDQDFVDLGSKLLKRVRRKPLEPRPLRKAEPQPSSQASERDKRRRHDKNNKDSAGPKCSGSQSVCAGAGEQTASRGAGRGAGDAGSSSLLSATGPRADISMSAKDKVLHRMQQFKRASPQRMMHGDRSQPASQEQDCAAISQQQRQDPPEPCSSGLHMDSDEALALQLQQELDREAAEGEMVDLEDGGYFFCQICHRDLSHMSPQGRTQHLNRCLDKSEGSAPAPPPPPGVPDCPICGKKFKSQKSRSAHLKRCSSDMGVSPAVLLQVVQRQAEETQNAPSANTLAQAGGTKRKAPPKPGQPARKRSKKKTDALDEDTMVALALSSSLLEQDRELKRELPTEISVAQISMIPTLKWRPDAGKGRGKKKKNNISRPPPLLLVQDAQAALMRLQERVSALLLSSRPPSPPTPTRSPSSLCDWSGSAPLWQKSTLLDDSTCPSDYYTPELREFITPWESAMTSTPSSNATNKPESSPQPVSEGTEDTEPTSSRLPSSSQPAPSTPETGQVSVGSRTLQNLMELAEDGITLTQHGYTSTGPDKNKQSSARVSTNLQLSGFVPEEFEEQAELCTSGFLPEAAHPLSEDTQRKSDQPRPNKEQSRAHSVAVSRLASDLSSMVNNPQLSDLQLQVDSGDIYFAHSFMVYARCPLLAEMVHESGFGVQEEGLPAAQRVVMSDVPGEAVLSLLQYLYTAHCSVPASLRPHVLELASRFDLQELQQVCELHQKEAGYLDQDTNVNDKTDQALMDVLRSMWNEDNEEEWGMDADGGMDEERPFEGYRQISDVTSGKRETDEEQVNEAELEEIYEFAATQRKRNEEEKVSVEQEEEVVEGEELFAELSERSCTENAQNLNPQLESDASYGHLFSDSWGVFGEESPPSPSTADQLKAHSSQSQKSQSSQKPSCEVSARTLLLSSPSVVDNLSLSPPPSTSNLPTAGLSPWQMDEGSRGDRETNASKLPEDCRFLKRESQDPHSVCVPVSAKSPRKKEPELIVLSDSSEEMEVEVAVLSSRSPSPSSPFSVPNQQPYTCIKQQSIPEPSKSTMETKVSSSLESRPREPSADSDQSHPVSGCGQSLADCSLEVSWLIPSTPVQTTKVTTTSSTQTRRSMCRTQLFPKGDMSSSSSPALSPINRLQTSISSSSVSALVGPSEDMLKLDEKGTCNYRLELKFSPKRTNNYDGSRSKDGFLLPLHQCNLTHRQPLQASLKQDSAPHIHPRPYSSTPLHTELRLPHVPLAASPLHSNHDEHRVTSKGRDEAPSESPEKGELASFRFSSLSDTSNPPSSSSESLHRSQRHSKSSNDSQLSVEYSNHLHTRAELKRKRIRDDEERGLDCEKKYACDEEKQEKVGEESGGAEAAESSVQQSFMDEPPIAFSDSWNDCIEANPGCFSLRLEDSHERSQVQSETARSSSSADHQPPPSSHFIQPSSCNGNATNSSPFKIHSTHPSSSEHVHTGPAPEPQPNSLLDSKIWDSWDEDDGEALPLSHRVKPPSQLKTPVMSHNKNRRSLVPITPMPHFSDMDTPELKNKLNRFGVRPLPKRQMILKLKEIHQYTHQLVSSSDSEDEALSTGRTAQSKPPTSTTAGDGPVSCAQTVKFKEPTAPTAISPLKHTGEEGELLSASQGSNTSSTAASEESERSNPELCLSSNEDSDSDGGISASQAANRLQDRLLAVRSFILSDSRLYTQILQYQPVVLSQLQERLKAAGIRLGAAKLVDYLDSQCITFTTAKPGHPVYSHRRGKRTGRGAKAAGERGVGKRKTVTTMI</sequence>
<dbReference type="GO" id="GO:0000712">
    <property type="term" value="P:resolution of meiotic recombination intermediates"/>
    <property type="evidence" value="ECO:0007669"/>
    <property type="project" value="TreeGrafter"/>
</dbReference>
<feature type="region of interest" description="Disordered" evidence="17">
    <location>
        <begin position="811"/>
        <end position="832"/>
    </location>
</feature>
<feature type="compositionally biased region" description="Polar residues" evidence="17">
    <location>
        <begin position="1297"/>
        <end position="1306"/>
    </location>
</feature>
<dbReference type="FunFam" id="3.30.710.10:FF:000116">
    <property type="entry name" value="SLX4 structure-specific endonuclease subunit"/>
    <property type="match status" value="1"/>
</dbReference>
<evidence type="ECO:0000256" key="1">
    <source>
        <dbReference type="ARBA" id="ARBA00004123"/>
    </source>
</evidence>
<keyword evidence="5" id="KW-0479">Metal-binding</keyword>
<evidence type="ECO:0000313" key="19">
    <source>
        <dbReference type="Ensembl" id="ENSENLP00000045615.1"/>
    </source>
</evidence>
<feature type="compositionally biased region" description="Low complexity" evidence="17">
    <location>
        <begin position="889"/>
        <end position="900"/>
    </location>
</feature>
<keyword evidence="3" id="KW-1017">Isopeptide bond</keyword>
<evidence type="ECO:0000256" key="4">
    <source>
        <dbReference type="ARBA" id="ARBA00022553"/>
    </source>
</evidence>
<evidence type="ECO:0000256" key="10">
    <source>
        <dbReference type="ARBA" id="ARBA00022843"/>
    </source>
</evidence>
<keyword evidence="4" id="KW-0597">Phosphoprotein</keyword>
<dbReference type="InterPro" id="IPR000210">
    <property type="entry name" value="BTB/POZ_dom"/>
</dbReference>
<evidence type="ECO:0000256" key="3">
    <source>
        <dbReference type="ARBA" id="ARBA00022499"/>
    </source>
</evidence>
<feature type="region of interest" description="Disordered" evidence="17">
    <location>
        <begin position="865"/>
        <end position="1071"/>
    </location>
</feature>